<evidence type="ECO:0008006" key="5">
    <source>
        <dbReference type="Google" id="ProtNLM"/>
    </source>
</evidence>
<dbReference type="Gene3D" id="1.20.1290.10">
    <property type="entry name" value="AhpD-like"/>
    <property type="match status" value="1"/>
</dbReference>
<evidence type="ECO:0000259" key="1">
    <source>
        <dbReference type="Pfam" id="PF00561"/>
    </source>
</evidence>
<dbReference type="Pfam" id="PF02627">
    <property type="entry name" value="CMD"/>
    <property type="match status" value="1"/>
</dbReference>
<dbReference type="InterPro" id="IPR000073">
    <property type="entry name" value="AB_hydrolase_1"/>
</dbReference>
<dbReference type="InterPro" id="IPR003779">
    <property type="entry name" value="CMD-like"/>
</dbReference>
<reference evidence="3 4" key="1">
    <citation type="journal article" name="Sci. Rep.">
        <title>Telomere-to-telomere assembled and centromere annotated genomes of the two main subspecies of the button mushroom Agaricus bisporus reveal especially polymorphic chromosome ends.</title>
        <authorList>
            <person name="Sonnenberg A.S.M."/>
            <person name="Sedaghat-Telgerd N."/>
            <person name="Lavrijssen B."/>
            <person name="Ohm R.A."/>
            <person name="Hendrickx P.M."/>
            <person name="Scholtmeijer K."/>
            <person name="Baars J.J.P."/>
            <person name="van Peer A."/>
        </authorList>
    </citation>
    <scope>NUCLEOTIDE SEQUENCE [LARGE SCALE GENOMIC DNA]</scope>
    <source>
        <strain evidence="3 4">H119_p4</strain>
    </source>
</reference>
<name>A0A8H7BZK4_AGABI</name>
<dbReference type="InterPro" id="IPR029032">
    <property type="entry name" value="AhpD-like"/>
</dbReference>
<dbReference type="SUPFAM" id="SSF53474">
    <property type="entry name" value="alpha/beta-Hydrolases"/>
    <property type="match status" value="1"/>
</dbReference>
<sequence>MVTTPDKPSRWIPGRYPEPGTSAIADAIRRRRGERGLTALDGALLHVEPVAEGWNTLLGAVRMKGNVPGDVRELMILRVAAINGAAFEWIHHEIVGRQMGLTTAQLYVIRDISAPLSSPGGGGSTILSPLQNAALVFADESTRDVCVSVKVTESLREELKKWVVMTMNGEAEEVEKKMDDLFVECALIVASYNMVSRFLVSVDVAGKRDEDVPWPLTHTEEFIPLPTTENPTHKIHTVTLKTSDSDSAPWIVFANSLLTDFKLWSLVVPYFISKGYNILLLSQRGHGKSTLPPSSSSSHPAVTIPFLASDIHNILHHLKIPTPIKSLIGVSQGGATTLAFAAQFPQEVESIVVCDTAACTPTGNNVAWEERIRLVNGDQLGGMKRLADVTVPRWFPLGSKISSSSTTEEKGGGRRRSRAEWISNMIKETSVEGFEAGARALSSYDTLSLGLLDSPIKHILLLAGSLDGNGKVGSSMKKLSEDWNEKRLEGRSLREVEFVLVEGSGHLPMVDEPEAFCEAVDRFLRSF</sequence>
<accession>A0A8H7BZK4</accession>
<dbReference type="SUPFAM" id="SSF69118">
    <property type="entry name" value="AhpD-like"/>
    <property type="match status" value="1"/>
</dbReference>
<dbReference type="Gene3D" id="3.40.50.1820">
    <property type="entry name" value="alpha/beta hydrolase"/>
    <property type="match status" value="1"/>
</dbReference>
<protein>
    <recommendedName>
        <fullName evidence="5">AB hydrolase-1 domain-containing protein</fullName>
    </recommendedName>
</protein>
<dbReference type="PANTHER" id="PTHR34846">
    <property type="entry name" value="4-CARBOXYMUCONOLACTONE DECARBOXYLASE FAMILY PROTEIN (AFU_ORTHOLOGUE AFUA_6G11590)"/>
    <property type="match status" value="1"/>
</dbReference>
<feature type="domain" description="Carboxymuconolactone decarboxylase-like" evidence="2">
    <location>
        <begin position="50"/>
        <end position="115"/>
    </location>
</feature>
<dbReference type="Pfam" id="PF00561">
    <property type="entry name" value="Abhydrolase_1"/>
    <property type="match status" value="1"/>
</dbReference>
<dbReference type="PRINTS" id="PR00111">
    <property type="entry name" value="ABHYDROLASE"/>
</dbReference>
<evidence type="ECO:0000313" key="4">
    <source>
        <dbReference type="Proteomes" id="UP000629468"/>
    </source>
</evidence>
<dbReference type="PANTHER" id="PTHR34846:SF11">
    <property type="entry name" value="4-CARBOXYMUCONOLACTONE DECARBOXYLASE FAMILY PROTEIN (AFU_ORTHOLOGUE AFUA_6G11590)"/>
    <property type="match status" value="1"/>
</dbReference>
<feature type="domain" description="AB hydrolase-1" evidence="1">
    <location>
        <begin position="249"/>
        <end position="513"/>
    </location>
</feature>
<dbReference type="GO" id="GO:0051920">
    <property type="term" value="F:peroxiredoxin activity"/>
    <property type="evidence" value="ECO:0007669"/>
    <property type="project" value="InterPro"/>
</dbReference>
<dbReference type="EMBL" id="JABXXO010000015">
    <property type="protein sequence ID" value="KAF7760259.1"/>
    <property type="molecule type" value="Genomic_DNA"/>
</dbReference>
<evidence type="ECO:0000259" key="2">
    <source>
        <dbReference type="Pfam" id="PF02627"/>
    </source>
</evidence>
<gene>
    <name evidence="3" type="ORF">Agabi119p4_10935</name>
</gene>
<comment type="caution">
    <text evidence="3">The sequence shown here is derived from an EMBL/GenBank/DDBJ whole genome shotgun (WGS) entry which is preliminary data.</text>
</comment>
<dbReference type="AlphaFoldDB" id="A0A8H7BZK4"/>
<dbReference type="Proteomes" id="UP000629468">
    <property type="component" value="Unassembled WGS sequence"/>
</dbReference>
<evidence type="ECO:0000313" key="3">
    <source>
        <dbReference type="EMBL" id="KAF7760259.1"/>
    </source>
</evidence>
<proteinExistence type="predicted"/>
<organism evidence="3 4">
    <name type="scientific">Agaricus bisporus var. burnettii</name>
    <dbReference type="NCBI Taxonomy" id="192524"/>
    <lineage>
        <taxon>Eukaryota</taxon>
        <taxon>Fungi</taxon>
        <taxon>Dikarya</taxon>
        <taxon>Basidiomycota</taxon>
        <taxon>Agaricomycotina</taxon>
        <taxon>Agaricomycetes</taxon>
        <taxon>Agaricomycetidae</taxon>
        <taxon>Agaricales</taxon>
        <taxon>Agaricineae</taxon>
        <taxon>Agaricaceae</taxon>
        <taxon>Agaricus</taxon>
    </lineage>
</organism>
<dbReference type="InterPro" id="IPR029058">
    <property type="entry name" value="AB_hydrolase_fold"/>
</dbReference>